<feature type="region of interest" description="Disordered" evidence="1">
    <location>
        <begin position="120"/>
        <end position="157"/>
    </location>
</feature>
<sequence length="157" mass="17870">MWATKTIFELNKDIIETNPLTKFHDDRKINKNAPPPWWPCFSTTGIIFDESSAEFHKDWTINVASRVENAPPFGSHVFRANVTIFELIQDIKKTNLLTIFHEDWTINVASRVKKCPAPCQPSLPRYGSGRTDGKDGRKDGQRQNNIPPPMAGDNYIS</sequence>
<evidence type="ECO:0000313" key="3">
    <source>
        <dbReference type="Proteomes" id="UP000828390"/>
    </source>
</evidence>
<reference evidence="2" key="1">
    <citation type="journal article" date="2019" name="bioRxiv">
        <title>The Genome of the Zebra Mussel, Dreissena polymorpha: A Resource for Invasive Species Research.</title>
        <authorList>
            <person name="McCartney M.A."/>
            <person name="Auch B."/>
            <person name="Kono T."/>
            <person name="Mallez S."/>
            <person name="Zhang Y."/>
            <person name="Obille A."/>
            <person name="Becker A."/>
            <person name="Abrahante J.E."/>
            <person name="Garbe J."/>
            <person name="Badalamenti J.P."/>
            <person name="Herman A."/>
            <person name="Mangelson H."/>
            <person name="Liachko I."/>
            <person name="Sullivan S."/>
            <person name="Sone E.D."/>
            <person name="Koren S."/>
            <person name="Silverstein K.A.T."/>
            <person name="Beckman K.B."/>
            <person name="Gohl D.M."/>
        </authorList>
    </citation>
    <scope>NUCLEOTIDE SEQUENCE</scope>
    <source>
        <strain evidence="2">Duluth1</strain>
        <tissue evidence="2">Whole animal</tissue>
    </source>
</reference>
<evidence type="ECO:0000256" key="1">
    <source>
        <dbReference type="SAM" id="MobiDB-lite"/>
    </source>
</evidence>
<gene>
    <name evidence="2" type="ORF">DPMN_164810</name>
</gene>
<keyword evidence="3" id="KW-1185">Reference proteome</keyword>
<dbReference type="EMBL" id="JAIWYP010000008">
    <property type="protein sequence ID" value="KAH3786701.1"/>
    <property type="molecule type" value="Genomic_DNA"/>
</dbReference>
<dbReference type="Proteomes" id="UP000828390">
    <property type="component" value="Unassembled WGS sequence"/>
</dbReference>
<accession>A0A9D4EYG8</accession>
<reference evidence="2" key="2">
    <citation type="submission" date="2020-11" db="EMBL/GenBank/DDBJ databases">
        <authorList>
            <person name="McCartney M.A."/>
            <person name="Auch B."/>
            <person name="Kono T."/>
            <person name="Mallez S."/>
            <person name="Becker A."/>
            <person name="Gohl D.M."/>
            <person name="Silverstein K.A.T."/>
            <person name="Koren S."/>
            <person name="Bechman K.B."/>
            <person name="Herman A."/>
            <person name="Abrahante J.E."/>
            <person name="Garbe J."/>
        </authorList>
    </citation>
    <scope>NUCLEOTIDE SEQUENCE</scope>
    <source>
        <strain evidence="2">Duluth1</strain>
        <tissue evidence="2">Whole animal</tissue>
    </source>
</reference>
<evidence type="ECO:0000313" key="2">
    <source>
        <dbReference type="EMBL" id="KAH3786701.1"/>
    </source>
</evidence>
<proteinExistence type="predicted"/>
<name>A0A9D4EYG8_DREPO</name>
<dbReference type="AlphaFoldDB" id="A0A9D4EYG8"/>
<organism evidence="2 3">
    <name type="scientific">Dreissena polymorpha</name>
    <name type="common">Zebra mussel</name>
    <name type="synonym">Mytilus polymorpha</name>
    <dbReference type="NCBI Taxonomy" id="45954"/>
    <lineage>
        <taxon>Eukaryota</taxon>
        <taxon>Metazoa</taxon>
        <taxon>Spiralia</taxon>
        <taxon>Lophotrochozoa</taxon>
        <taxon>Mollusca</taxon>
        <taxon>Bivalvia</taxon>
        <taxon>Autobranchia</taxon>
        <taxon>Heteroconchia</taxon>
        <taxon>Euheterodonta</taxon>
        <taxon>Imparidentia</taxon>
        <taxon>Neoheterodontei</taxon>
        <taxon>Myida</taxon>
        <taxon>Dreissenoidea</taxon>
        <taxon>Dreissenidae</taxon>
        <taxon>Dreissena</taxon>
    </lineage>
</organism>
<feature type="compositionally biased region" description="Basic and acidic residues" evidence="1">
    <location>
        <begin position="131"/>
        <end position="141"/>
    </location>
</feature>
<protein>
    <submittedName>
        <fullName evidence="2">Uncharacterized protein</fullName>
    </submittedName>
</protein>
<comment type="caution">
    <text evidence="2">The sequence shown here is derived from an EMBL/GenBank/DDBJ whole genome shotgun (WGS) entry which is preliminary data.</text>
</comment>